<keyword evidence="1" id="KW-1133">Transmembrane helix</keyword>
<gene>
    <name evidence="2" type="ORF">FSP39_001717</name>
</gene>
<reference evidence="2" key="1">
    <citation type="submission" date="2019-08" db="EMBL/GenBank/DDBJ databases">
        <title>The improved chromosome-level genome for the pearl oyster Pinctada fucata martensii using PacBio sequencing and Hi-C.</title>
        <authorList>
            <person name="Zheng Z."/>
        </authorList>
    </citation>
    <scope>NUCLEOTIDE SEQUENCE</scope>
    <source>
        <strain evidence="2">ZZ-2019</strain>
        <tissue evidence="2">Adductor muscle</tissue>
    </source>
</reference>
<dbReference type="AlphaFoldDB" id="A0AA88YK67"/>
<keyword evidence="1" id="KW-0812">Transmembrane</keyword>
<evidence type="ECO:0000313" key="3">
    <source>
        <dbReference type="Proteomes" id="UP001186944"/>
    </source>
</evidence>
<protein>
    <submittedName>
        <fullName evidence="2">Uncharacterized protein</fullName>
    </submittedName>
</protein>
<name>A0AA88YK67_PINIB</name>
<comment type="caution">
    <text evidence="2">The sequence shown here is derived from an EMBL/GenBank/DDBJ whole genome shotgun (WGS) entry which is preliminary data.</text>
</comment>
<organism evidence="2 3">
    <name type="scientific">Pinctada imbricata</name>
    <name type="common">Atlantic pearl-oyster</name>
    <name type="synonym">Pinctada martensii</name>
    <dbReference type="NCBI Taxonomy" id="66713"/>
    <lineage>
        <taxon>Eukaryota</taxon>
        <taxon>Metazoa</taxon>
        <taxon>Spiralia</taxon>
        <taxon>Lophotrochozoa</taxon>
        <taxon>Mollusca</taxon>
        <taxon>Bivalvia</taxon>
        <taxon>Autobranchia</taxon>
        <taxon>Pteriomorphia</taxon>
        <taxon>Pterioida</taxon>
        <taxon>Pterioidea</taxon>
        <taxon>Pteriidae</taxon>
        <taxon>Pinctada</taxon>
    </lineage>
</organism>
<accession>A0AA88YK67</accession>
<evidence type="ECO:0000256" key="1">
    <source>
        <dbReference type="SAM" id="Phobius"/>
    </source>
</evidence>
<keyword evidence="3" id="KW-1185">Reference proteome</keyword>
<proteinExistence type="predicted"/>
<dbReference type="Proteomes" id="UP001186944">
    <property type="component" value="Unassembled WGS sequence"/>
</dbReference>
<sequence length="64" mass="7165">MRKDLRLDKRTLSKSKRQKFSAADNRISSVSIGIVGASVLISALLMIILPDCMKVCRTVLKMKE</sequence>
<feature type="transmembrane region" description="Helical" evidence="1">
    <location>
        <begin position="27"/>
        <end position="49"/>
    </location>
</feature>
<keyword evidence="1" id="KW-0472">Membrane</keyword>
<dbReference type="EMBL" id="VSWD01000002">
    <property type="protein sequence ID" value="KAK3106869.1"/>
    <property type="molecule type" value="Genomic_DNA"/>
</dbReference>
<evidence type="ECO:0000313" key="2">
    <source>
        <dbReference type="EMBL" id="KAK3106869.1"/>
    </source>
</evidence>